<sequence>MGERSSPTKLASGKLRSGVEERMGTGPEGKRAKNPYNGENPRTRLWYKGQGKQDFFLQLIGDPGAGVGGLVNLAPQRWRGAGVRISTTATGRDAQPHRSRSLTYREPHARTASAKFGIHGRNGTERAASICGEMRGMTVSSPSAQPFCSSSSAPSGSTPPPINDKNLS</sequence>
<feature type="compositionally biased region" description="Low complexity" evidence="1">
    <location>
        <begin position="140"/>
        <end position="156"/>
    </location>
</feature>
<evidence type="ECO:0000313" key="2">
    <source>
        <dbReference type="EMBL" id="OQU76137.1"/>
    </source>
</evidence>
<feature type="region of interest" description="Disordered" evidence="1">
    <location>
        <begin position="1"/>
        <end position="42"/>
    </location>
</feature>
<evidence type="ECO:0000313" key="3">
    <source>
        <dbReference type="Proteomes" id="UP000000768"/>
    </source>
</evidence>
<dbReference type="InParanoid" id="A0A1W0VS73"/>
<dbReference type="AlphaFoldDB" id="A0A1W0VS73"/>
<proteinExistence type="predicted"/>
<feature type="region of interest" description="Disordered" evidence="1">
    <location>
        <begin position="84"/>
        <end position="104"/>
    </location>
</feature>
<dbReference type="EMBL" id="CM000769">
    <property type="protein sequence ID" value="OQU76137.1"/>
    <property type="molecule type" value="Genomic_DNA"/>
</dbReference>
<feature type="region of interest" description="Disordered" evidence="1">
    <location>
        <begin position="127"/>
        <end position="168"/>
    </location>
</feature>
<reference evidence="2 3" key="1">
    <citation type="journal article" date="2009" name="Nature">
        <title>The Sorghum bicolor genome and the diversification of grasses.</title>
        <authorList>
            <person name="Paterson A.H."/>
            <person name="Bowers J.E."/>
            <person name="Bruggmann R."/>
            <person name="Dubchak I."/>
            <person name="Grimwood J."/>
            <person name="Gundlach H."/>
            <person name="Haberer G."/>
            <person name="Hellsten U."/>
            <person name="Mitros T."/>
            <person name="Poliakov A."/>
            <person name="Schmutz J."/>
            <person name="Spannagl M."/>
            <person name="Tang H."/>
            <person name="Wang X."/>
            <person name="Wicker T."/>
            <person name="Bharti A.K."/>
            <person name="Chapman J."/>
            <person name="Feltus F.A."/>
            <person name="Gowik U."/>
            <person name="Grigoriev I.V."/>
            <person name="Lyons E."/>
            <person name="Maher C.A."/>
            <person name="Martis M."/>
            <person name="Narechania A."/>
            <person name="Otillar R.P."/>
            <person name="Penning B.W."/>
            <person name="Salamov A.A."/>
            <person name="Wang Y."/>
            <person name="Zhang L."/>
            <person name="Carpita N.C."/>
            <person name="Freeling M."/>
            <person name="Gingle A.R."/>
            <person name="Hash C.T."/>
            <person name="Keller B."/>
            <person name="Klein P."/>
            <person name="Kresovich S."/>
            <person name="McCann M.C."/>
            <person name="Ming R."/>
            <person name="Peterson D.G."/>
            <person name="Mehboob-ur-Rahman"/>
            <person name="Ware D."/>
            <person name="Westhoff P."/>
            <person name="Mayer K.F."/>
            <person name="Messing J."/>
            <person name="Rokhsar D.S."/>
        </authorList>
    </citation>
    <scope>NUCLEOTIDE SEQUENCE [LARGE SCALE GENOMIC DNA]</scope>
    <source>
        <strain evidence="3">cv. BTx623</strain>
    </source>
</reference>
<dbReference type="Proteomes" id="UP000000768">
    <property type="component" value="Chromosome 10"/>
</dbReference>
<dbReference type="Gramene" id="OQU76137">
    <property type="protein sequence ID" value="OQU76137"/>
    <property type="gene ID" value="SORBI_3010G098932"/>
</dbReference>
<protein>
    <submittedName>
        <fullName evidence="2">Uncharacterized protein</fullName>
    </submittedName>
</protein>
<evidence type="ECO:0000256" key="1">
    <source>
        <dbReference type="SAM" id="MobiDB-lite"/>
    </source>
</evidence>
<keyword evidence="3" id="KW-1185">Reference proteome</keyword>
<gene>
    <name evidence="2" type="ORF">SORBI_3010G098932</name>
</gene>
<name>A0A1W0VS73_SORBI</name>
<organism evidence="2 3">
    <name type="scientific">Sorghum bicolor</name>
    <name type="common">Sorghum</name>
    <name type="synonym">Sorghum vulgare</name>
    <dbReference type="NCBI Taxonomy" id="4558"/>
    <lineage>
        <taxon>Eukaryota</taxon>
        <taxon>Viridiplantae</taxon>
        <taxon>Streptophyta</taxon>
        <taxon>Embryophyta</taxon>
        <taxon>Tracheophyta</taxon>
        <taxon>Spermatophyta</taxon>
        <taxon>Magnoliopsida</taxon>
        <taxon>Liliopsida</taxon>
        <taxon>Poales</taxon>
        <taxon>Poaceae</taxon>
        <taxon>PACMAD clade</taxon>
        <taxon>Panicoideae</taxon>
        <taxon>Andropogonodae</taxon>
        <taxon>Andropogoneae</taxon>
        <taxon>Sorghinae</taxon>
        <taxon>Sorghum</taxon>
    </lineage>
</organism>
<reference evidence="3" key="2">
    <citation type="journal article" date="2018" name="Plant J.">
        <title>The Sorghum bicolor reference genome: improved assembly, gene annotations, a transcriptome atlas, and signatures of genome organization.</title>
        <authorList>
            <person name="McCormick R.F."/>
            <person name="Truong S.K."/>
            <person name="Sreedasyam A."/>
            <person name="Jenkins J."/>
            <person name="Shu S."/>
            <person name="Sims D."/>
            <person name="Kennedy M."/>
            <person name="Amirebrahimi M."/>
            <person name="Weers B.D."/>
            <person name="McKinley B."/>
            <person name="Mattison A."/>
            <person name="Morishige D.T."/>
            <person name="Grimwood J."/>
            <person name="Schmutz J."/>
            <person name="Mullet J.E."/>
        </authorList>
    </citation>
    <scope>NUCLEOTIDE SEQUENCE [LARGE SCALE GENOMIC DNA]</scope>
    <source>
        <strain evidence="3">cv. BTx623</strain>
    </source>
</reference>
<accession>A0A1W0VS73</accession>
<feature type="compositionally biased region" description="Basic and acidic residues" evidence="1">
    <location>
        <begin position="17"/>
        <end position="31"/>
    </location>
</feature>